<proteinExistence type="predicted"/>
<evidence type="ECO:0000313" key="2">
    <source>
        <dbReference type="EMBL" id="PRD40324.1"/>
    </source>
</evidence>
<dbReference type="EMBL" id="PVBR01000128">
    <property type="protein sequence ID" value="PRD40323.1"/>
    <property type="molecule type" value="Genomic_DNA"/>
</dbReference>
<evidence type="ECO:0000313" key="1">
    <source>
        <dbReference type="EMBL" id="PRD40323.1"/>
    </source>
</evidence>
<dbReference type="EMBL" id="PVBR01000127">
    <property type="protein sequence ID" value="PRD40324.1"/>
    <property type="molecule type" value="Genomic_DNA"/>
</dbReference>
<protein>
    <submittedName>
        <fullName evidence="2">Uncharacterized protein</fullName>
    </submittedName>
</protein>
<keyword evidence="3" id="KW-1185">Reference proteome</keyword>
<comment type="caution">
    <text evidence="2">The sequence shown here is derived from an EMBL/GenBank/DDBJ whole genome shotgun (WGS) entry which is preliminary data.</text>
</comment>
<sequence length="84" mass="9401">YTPDAVWTVDGGFEAGTIEDDSIDPGTGLERSDFDRKAVSLSVGYKDEERGINARMRGEARFEDSDDDSRDRNTYLFATGLSWK</sequence>
<feature type="non-terminal residue" evidence="2">
    <location>
        <position position="84"/>
    </location>
</feature>
<evidence type="ECO:0000313" key="3">
    <source>
        <dbReference type="Proteomes" id="UP000239434"/>
    </source>
</evidence>
<organism evidence="2 3">
    <name type="scientific">Phyllobacterium phragmitis</name>
    <dbReference type="NCBI Taxonomy" id="2670329"/>
    <lineage>
        <taxon>Bacteria</taxon>
        <taxon>Pseudomonadati</taxon>
        <taxon>Pseudomonadota</taxon>
        <taxon>Alphaproteobacteria</taxon>
        <taxon>Hyphomicrobiales</taxon>
        <taxon>Phyllobacteriaceae</taxon>
        <taxon>Phyllobacterium</taxon>
    </lineage>
</organism>
<dbReference type="AlphaFoldDB" id="A0A2S9IIH0"/>
<dbReference type="Proteomes" id="UP000239434">
    <property type="component" value="Unassembled WGS sequence"/>
</dbReference>
<gene>
    <name evidence="2" type="ORF">C5748_27650</name>
    <name evidence="1" type="ORF">C5748_27655</name>
</gene>
<name>A0A2S9IIH0_9HYPH</name>
<feature type="non-terminal residue" evidence="2">
    <location>
        <position position="1"/>
    </location>
</feature>
<reference evidence="2 3" key="1">
    <citation type="submission" date="2018-02" db="EMBL/GenBank/DDBJ databases">
        <title>The draft genome of Phyllobacterium sp. 1N-3.</title>
        <authorList>
            <person name="Liu L."/>
            <person name="Li L."/>
            <person name="Zhang X."/>
            <person name="Wang T."/>
            <person name="Liang L."/>
        </authorList>
    </citation>
    <scope>NUCLEOTIDE SEQUENCE [LARGE SCALE GENOMIC DNA]</scope>
    <source>
        <strain evidence="2 3">1N-3</strain>
    </source>
</reference>
<accession>A0A2S9IIH0</accession>
<dbReference type="RefSeq" id="WP_146119676.1">
    <property type="nucleotide sequence ID" value="NZ_PVBR01000127.1"/>
</dbReference>